<protein>
    <submittedName>
        <fullName evidence="2">GLPGLI family protein</fullName>
    </submittedName>
</protein>
<evidence type="ECO:0000313" key="2">
    <source>
        <dbReference type="EMBL" id="NCI49492.1"/>
    </source>
</evidence>
<name>A0ABW9ZST2_9BACT</name>
<comment type="caution">
    <text evidence="2">The sequence shown here is derived from an EMBL/GenBank/DDBJ whole genome shotgun (WGS) entry which is preliminary data.</text>
</comment>
<evidence type="ECO:0000313" key="3">
    <source>
        <dbReference type="Proteomes" id="UP000753802"/>
    </source>
</evidence>
<dbReference type="EMBL" id="JAACJS010000011">
    <property type="protein sequence ID" value="NCI49492.1"/>
    <property type="molecule type" value="Genomic_DNA"/>
</dbReference>
<dbReference type="InterPro" id="IPR005901">
    <property type="entry name" value="GLPGLI"/>
</dbReference>
<dbReference type="NCBIfam" id="TIGR01200">
    <property type="entry name" value="GLPGLI"/>
    <property type="match status" value="1"/>
</dbReference>
<keyword evidence="1" id="KW-0732">Signal</keyword>
<keyword evidence="3" id="KW-1185">Reference proteome</keyword>
<feature type="signal peptide" evidence="1">
    <location>
        <begin position="1"/>
        <end position="21"/>
    </location>
</feature>
<evidence type="ECO:0000256" key="1">
    <source>
        <dbReference type="SAM" id="SignalP"/>
    </source>
</evidence>
<dbReference type="Pfam" id="PF09697">
    <property type="entry name" value="Porph_ging"/>
    <property type="match status" value="1"/>
</dbReference>
<proteinExistence type="predicted"/>
<gene>
    <name evidence="2" type="ORF">GWC95_06125</name>
</gene>
<organism evidence="2 3">
    <name type="scientific">Sediminibacterium roseum</name>
    <dbReference type="NCBI Taxonomy" id="1978412"/>
    <lineage>
        <taxon>Bacteria</taxon>
        <taxon>Pseudomonadati</taxon>
        <taxon>Bacteroidota</taxon>
        <taxon>Chitinophagia</taxon>
        <taxon>Chitinophagales</taxon>
        <taxon>Chitinophagaceae</taxon>
        <taxon>Sediminibacterium</taxon>
    </lineage>
</organism>
<dbReference type="RefSeq" id="WP_161817809.1">
    <property type="nucleotide sequence ID" value="NZ_JAACJS010000011.1"/>
</dbReference>
<feature type="chain" id="PRO_5045931826" evidence="1">
    <location>
        <begin position="22"/>
        <end position="266"/>
    </location>
</feature>
<sequence length="266" mass="29778">MRRIILLFLIDLCVGVPLSHAQSDSVFATVEYAFSHIDDTTQLTFPKKGKMKLYLAKKMSLYIDYDRMNGALAQATRFPNAQPIDEWKRYSLTDSYTKNFDTDQLIFIAPAGLSTYSIAEKIPVIDWVISQDTRTIKGFACQKASCTFRGRTYEAWFCSQIPYSNGPWKLGGLPGLILEAYDVNKDVTFTFVGFENGTDHAVIEMPTGFEKKTAKEYRQYREALNRDTNAMLGASTAGGAVMGRSSAGGPARRIKILNNPLEKTDN</sequence>
<dbReference type="Proteomes" id="UP000753802">
    <property type="component" value="Unassembled WGS sequence"/>
</dbReference>
<accession>A0ABW9ZST2</accession>
<reference evidence="2 3" key="1">
    <citation type="submission" date="2020-01" db="EMBL/GenBank/DDBJ databases">
        <title>Genome analysis.</title>
        <authorList>
            <person name="Wu S."/>
            <person name="Wang G."/>
        </authorList>
    </citation>
    <scope>NUCLEOTIDE SEQUENCE [LARGE SCALE GENOMIC DNA]</scope>
    <source>
        <strain evidence="2 3">SYL130</strain>
    </source>
</reference>